<dbReference type="InterPro" id="IPR003439">
    <property type="entry name" value="ABC_transporter-like_ATP-bd"/>
</dbReference>
<dbReference type="Proteomes" id="UP000250369">
    <property type="component" value="Unassembled WGS sequence"/>
</dbReference>
<dbReference type="InterPro" id="IPR003593">
    <property type="entry name" value="AAA+_ATPase"/>
</dbReference>
<evidence type="ECO:0000313" key="7">
    <source>
        <dbReference type="Proteomes" id="UP000250369"/>
    </source>
</evidence>
<feature type="region of interest" description="Disordered" evidence="4">
    <location>
        <begin position="1"/>
        <end position="29"/>
    </location>
</feature>
<dbReference type="InterPro" id="IPR017911">
    <property type="entry name" value="MacB-like_ATP-bd"/>
</dbReference>
<dbReference type="RefSeq" id="WP_113036139.1">
    <property type="nucleotide sequence ID" value="NZ_QMFB01000041.1"/>
</dbReference>
<protein>
    <submittedName>
        <fullName evidence="6">ABC transporter ATP-binding protein</fullName>
    </submittedName>
</protein>
<dbReference type="SUPFAM" id="SSF52540">
    <property type="entry name" value="P-loop containing nucleoside triphosphate hydrolases"/>
    <property type="match status" value="1"/>
</dbReference>
<dbReference type="Pfam" id="PF00005">
    <property type="entry name" value="ABC_tran"/>
    <property type="match status" value="1"/>
</dbReference>
<dbReference type="FunFam" id="3.40.50.300:FF:000032">
    <property type="entry name" value="Export ABC transporter ATP-binding protein"/>
    <property type="match status" value="1"/>
</dbReference>
<feature type="domain" description="ABC transporter" evidence="5">
    <location>
        <begin position="32"/>
        <end position="262"/>
    </location>
</feature>
<proteinExistence type="predicted"/>
<organism evidence="6 7">
    <name type="scientific">Paenibacillus contaminans</name>
    <dbReference type="NCBI Taxonomy" id="450362"/>
    <lineage>
        <taxon>Bacteria</taxon>
        <taxon>Bacillati</taxon>
        <taxon>Bacillota</taxon>
        <taxon>Bacilli</taxon>
        <taxon>Bacillales</taxon>
        <taxon>Paenibacillaceae</taxon>
        <taxon>Paenibacillus</taxon>
    </lineage>
</organism>
<reference evidence="6 7" key="1">
    <citation type="journal article" date="2009" name="Int. J. Syst. Evol. Microbiol.">
        <title>Paenibacillus contaminans sp. nov., isolated from a contaminated laboratory plate.</title>
        <authorList>
            <person name="Chou J.H."/>
            <person name="Lee J.H."/>
            <person name="Lin M.C."/>
            <person name="Chang P.S."/>
            <person name="Arun A.B."/>
            <person name="Young C.C."/>
            <person name="Chen W.M."/>
        </authorList>
    </citation>
    <scope>NUCLEOTIDE SEQUENCE [LARGE SCALE GENOMIC DNA]</scope>
    <source>
        <strain evidence="6 7">CKOBP-6</strain>
    </source>
</reference>
<dbReference type="EMBL" id="QMFB01000041">
    <property type="protein sequence ID" value="RAV10821.1"/>
    <property type="molecule type" value="Genomic_DNA"/>
</dbReference>
<evidence type="ECO:0000313" key="6">
    <source>
        <dbReference type="EMBL" id="RAV10821.1"/>
    </source>
</evidence>
<dbReference type="SMART" id="SM00382">
    <property type="entry name" value="AAA"/>
    <property type="match status" value="1"/>
</dbReference>
<keyword evidence="3 6" id="KW-0067">ATP-binding</keyword>
<dbReference type="InterPro" id="IPR015854">
    <property type="entry name" value="ABC_transpr_LolD-like"/>
</dbReference>
<dbReference type="AlphaFoldDB" id="A0A329LSC8"/>
<dbReference type="InterPro" id="IPR027417">
    <property type="entry name" value="P-loop_NTPase"/>
</dbReference>
<dbReference type="PANTHER" id="PTHR24220">
    <property type="entry name" value="IMPORT ATP-BINDING PROTEIN"/>
    <property type="match status" value="1"/>
</dbReference>
<evidence type="ECO:0000256" key="3">
    <source>
        <dbReference type="ARBA" id="ARBA00022840"/>
    </source>
</evidence>
<dbReference type="CDD" id="cd03255">
    <property type="entry name" value="ABC_MJ0796_LolCDE_FtsE"/>
    <property type="match status" value="1"/>
</dbReference>
<gene>
    <name evidence="6" type="ORF">DQG23_37370</name>
</gene>
<dbReference type="Gene3D" id="3.40.50.300">
    <property type="entry name" value="P-loop containing nucleotide triphosphate hydrolases"/>
    <property type="match status" value="1"/>
</dbReference>
<evidence type="ECO:0000259" key="5">
    <source>
        <dbReference type="PROSITE" id="PS50893"/>
    </source>
</evidence>
<dbReference type="GO" id="GO:0005524">
    <property type="term" value="F:ATP binding"/>
    <property type="evidence" value="ECO:0007669"/>
    <property type="project" value="UniProtKB-KW"/>
</dbReference>
<keyword evidence="7" id="KW-1185">Reference proteome</keyword>
<dbReference type="GO" id="GO:0022857">
    <property type="term" value="F:transmembrane transporter activity"/>
    <property type="evidence" value="ECO:0007669"/>
    <property type="project" value="TreeGrafter"/>
</dbReference>
<evidence type="ECO:0000256" key="2">
    <source>
        <dbReference type="ARBA" id="ARBA00022741"/>
    </source>
</evidence>
<dbReference type="GO" id="GO:0005886">
    <property type="term" value="C:plasma membrane"/>
    <property type="evidence" value="ECO:0007669"/>
    <property type="project" value="TreeGrafter"/>
</dbReference>
<evidence type="ECO:0000256" key="1">
    <source>
        <dbReference type="ARBA" id="ARBA00022448"/>
    </source>
</evidence>
<dbReference type="GO" id="GO:0098796">
    <property type="term" value="C:membrane protein complex"/>
    <property type="evidence" value="ECO:0007669"/>
    <property type="project" value="UniProtKB-ARBA"/>
</dbReference>
<name>A0A329LSC8_9BACL</name>
<sequence length="262" mass="28258">MNGTHLQRSENNTVDESSRAARTHSNEGVPLIEARQISKTFGKGESATRALKHISLSVRSGEMVSIMGPSGCGKTTLLHLLAGIERADEGEVVIDGNPLQRMNDDKLSAFRLAHMGFVFQTYHLIPVLHALDNVALPLIGRGLSEKEAKARAHEALVQVGLADKAKRYPSELSGGQNQRVAIARALVGNPKVVWADEPTGALDSSTAEQVLGLLRKMNEQRRTTIVIVTHDPQIAGQTDRIVRMENGRIVSEQPGGGAADRA</sequence>
<dbReference type="GO" id="GO:0016887">
    <property type="term" value="F:ATP hydrolysis activity"/>
    <property type="evidence" value="ECO:0007669"/>
    <property type="project" value="InterPro"/>
</dbReference>
<keyword evidence="2" id="KW-0547">Nucleotide-binding</keyword>
<keyword evidence="1" id="KW-0813">Transport</keyword>
<dbReference type="OrthoDB" id="9791546at2"/>
<feature type="compositionally biased region" description="Polar residues" evidence="4">
    <location>
        <begin position="1"/>
        <end position="15"/>
    </location>
</feature>
<dbReference type="PROSITE" id="PS50893">
    <property type="entry name" value="ABC_TRANSPORTER_2"/>
    <property type="match status" value="1"/>
</dbReference>
<evidence type="ECO:0000256" key="4">
    <source>
        <dbReference type="SAM" id="MobiDB-lite"/>
    </source>
</evidence>
<accession>A0A329LSC8</accession>
<comment type="caution">
    <text evidence="6">The sequence shown here is derived from an EMBL/GenBank/DDBJ whole genome shotgun (WGS) entry which is preliminary data.</text>
</comment>